<protein>
    <submittedName>
        <fullName evidence="1">Uncharacterized protein</fullName>
    </submittedName>
</protein>
<name>Q0W4Z7_METAR</name>
<evidence type="ECO:0000313" key="2">
    <source>
        <dbReference type="Proteomes" id="UP000000663"/>
    </source>
</evidence>
<sequence length="83" mass="9118">MALLAVFSTHPGQLLIFRSLYLNIPFFIRRVLGGLATLAETTSFIGRQGARAPGLQDAKTFRKTIAPLRFSGCLIIHCGCLLR</sequence>
<organism evidence="1 2">
    <name type="scientific">Methanocella arvoryzae (strain DSM 22066 / NBRC 105507 / MRE50)</name>
    <dbReference type="NCBI Taxonomy" id="351160"/>
    <lineage>
        <taxon>Archaea</taxon>
        <taxon>Methanobacteriati</taxon>
        <taxon>Methanobacteriota</taxon>
        <taxon>Stenosarchaea group</taxon>
        <taxon>Methanomicrobia</taxon>
        <taxon>Methanocellales</taxon>
        <taxon>Methanocellaceae</taxon>
        <taxon>Methanocella</taxon>
    </lineage>
</organism>
<dbReference type="STRING" id="351160.RCIA89"/>
<dbReference type="Proteomes" id="UP000000663">
    <property type="component" value="Chromosome"/>
</dbReference>
<evidence type="ECO:0000313" key="1">
    <source>
        <dbReference type="EMBL" id="CAJ36546.1"/>
    </source>
</evidence>
<dbReference type="AlphaFoldDB" id="Q0W4Z7"/>
<keyword evidence="2" id="KW-1185">Reference proteome</keyword>
<reference evidence="1 2" key="1">
    <citation type="journal article" date="2006" name="Science">
        <title>Genome of rice cluster I archaea -- the key methane producers in the rice rhizosphere.</title>
        <authorList>
            <person name="Erkel C."/>
            <person name="Kube M."/>
            <person name="Reinhardt R."/>
            <person name="Liesack W."/>
        </authorList>
    </citation>
    <scope>NUCLEOTIDE SEQUENCE [LARGE SCALE GENOMIC DNA]</scope>
    <source>
        <strain evidence="2">DSM 22066 / NBRC 105507 / MRE50</strain>
    </source>
</reference>
<dbReference type="EMBL" id="AM114193">
    <property type="protein sequence ID" value="CAJ36546.1"/>
    <property type="molecule type" value="Genomic_DNA"/>
</dbReference>
<accession>Q0W4Z7</accession>
<proteinExistence type="predicted"/>
<gene>
    <name evidence="1" type="ORF">RCIA89</name>
</gene>
<dbReference type="KEGG" id="rci:RCIA89"/>